<dbReference type="InterPro" id="IPR001173">
    <property type="entry name" value="Glyco_trans_2-like"/>
</dbReference>
<dbReference type="Pfam" id="PF00535">
    <property type="entry name" value="Glycos_transf_2"/>
    <property type="match status" value="1"/>
</dbReference>
<name>A0ABT0B4R6_9SPHN</name>
<dbReference type="InterPro" id="IPR050834">
    <property type="entry name" value="Glycosyltransf_2"/>
</dbReference>
<organism evidence="2 3">
    <name type="scientific">Novosphingobium album</name>
    <name type="common">ex Hu et al. 2023</name>
    <dbReference type="NCBI Taxonomy" id="2930093"/>
    <lineage>
        <taxon>Bacteria</taxon>
        <taxon>Pseudomonadati</taxon>
        <taxon>Pseudomonadota</taxon>
        <taxon>Alphaproteobacteria</taxon>
        <taxon>Sphingomonadales</taxon>
        <taxon>Sphingomonadaceae</taxon>
        <taxon>Novosphingobium</taxon>
    </lineage>
</organism>
<reference evidence="2" key="1">
    <citation type="submission" date="2022-03" db="EMBL/GenBank/DDBJ databases">
        <title>Identification of a novel bacterium isolated from mangrove sediments.</title>
        <authorList>
            <person name="Pan X."/>
        </authorList>
    </citation>
    <scope>NUCLEOTIDE SEQUENCE</scope>
    <source>
        <strain evidence="2">B2580</strain>
    </source>
</reference>
<evidence type="ECO:0000313" key="3">
    <source>
        <dbReference type="Proteomes" id="UP001162880"/>
    </source>
</evidence>
<dbReference type="Proteomes" id="UP001162880">
    <property type="component" value="Unassembled WGS sequence"/>
</dbReference>
<dbReference type="CDD" id="cd00761">
    <property type="entry name" value="Glyco_tranf_GTA_type"/>
    <property type="match status" value="1"/>
</dbReference>
<proteinExistence type="predicted"/>
<protein>
    <submittedName>
        <fullName evidence="2">Glycosyltransferase</fullName>
        <ecNumber evidence="2">2.4.-.-</ecNumber>
    </submittedName>
</protein>
<comment type="caution">
    <text evidence="2">The sequence shown here is derived from an EMBL/GenBank/DDBJ whole genome shotgun (WGS) entry which is preliminary data.</text>
</comment>
<evidence type="ECO:0000259" key="1">
    <source>
        <dbReference type="Pfam" id="PF00535"/>
    </source>
</evidence>
<accession>A0ABT0B4R6</accession>
<keyword evidence="2" id="KW-0328">Glycosyltransferase</keyword>
<dbReference type="Gene3D" id="3.90.550.10">
    <property type="entry name" value="Spore Coat Polysaccharide Biosynthesis Protein SpsA, Chain A"/>
    <property type="match status" value="1"/>
</dbReference>
<dbReference type="SUPFAM" id="SSF53448">
    <property type="entry name" value="Nucleotide-diphospho-sugar transferases"/>
    <property type="match status" value="1"/>
</dbReference>
<sequence length="450" mass="49317">MDSLPDTPVISVIIPSHNRQTLLAQVLDALARQADVTVRFEVVVVLDGCRDGSPAMLAGRSDPFPLRIVELPGVGPAMARNAGVTEAAGELLLFLDDDVIPTEGFVAAHAAAHQSRPGAAVLGAYPPEPVASGDRFRLDSRRWWTAHFDGLAARGHRFTYCDLLTGNLSLSRALWEEVGGLDSQFAKAREDWELGVRLMEHGVPFIYAPQALGWHQEHLTTTPGSALRRAKEEGRSDALMALKHPQLAHLLAASRQLRRPNWTSRLRKLLLPRLGLFDGAVMAAGPKMLRLLERAGLVGPRRWLDRQLRLYCYQRGSIEALGRDFARFGGEGTGGVAVQPLDLDLAQGIERAEALLAERRPATVRIRHGDREIAVLPYAPAAEPWNAHHLRSQLVQPHVIRKLAPVLAASAFGGGVAEWDKLAALGMVGVTDFTAQLHESQRQWMRLVGR</sequence>
<dbReference type="RefSeq" id="WP_243995430.1">
    <property type="nucleotide sequence ID" value="NZ_JALHLE010000027.1"/>
</dbReference>
<dbReference type="PANTHER" id="PTHR43685:SF3">
    <property type="entry name" value="SLR2126 PROTEIN"/>
    <property type="match status" value="1"/>
</dbReference>
<gene>
    <name evidence="2" type="ORF">MTR64_15965</name>
</gene>
<evidence type="ECO:0000313" key="2">
    <source>
        <dbReference type="EMBL" id="MCJ2180066.1"/>
    </source>
</evidence>
<dbReference type="EC" id="2.4.-.-" evidence="2"/>
<dbReference type="EMBL" id="JALHLE010000027">
    <property type="protein sequence ID" value="MCJ2180066.1"/>
    <property type="molecule type" value="Genomic_DNA"/>
</dbReference>
<keyword evidence="3" id="KW-1185">Reference proteome</keyword>
<feature type="domain" description="Glycosyltransferase 2-like" evidence="1">
    <location>
        <begin position="11"/>
        <end position="141"/>
    </location>
</feature>
<keyword evidence="2" id="KW-0808">Transferase</keyword>
<dbReference type="PANTHER" id="PTHR43685">
    <property type="entry name" value="GLYCOSYLTRANSFERASE"/>
    <property type="match status" value="1"/>
</dbReference>
<dbReference type="InterPro" id="IPR029044">
    <property type="entry name" value="Nucleotide-diphossugar_trans"/>
</dbReference>
<dbReference type="GO" id="GO:0016757">
    <property type="term" value="F:glycosyltransferase activity"/>
    <property type="evidence" value="ECO:0007669"/>
    <property type="project" value="UniProtKB-KW"/>
</dbReference>